<feature type="coiled-coil region" evidence="1">
    <location>
        <begin position="317"/>
        <end position="373"/>
    </location>
</feature>
<dbReference type="PANTHER" id="PTHR18853">
    <property type="entry name" value="FORKHEAD-ASSOCIATED DOMAIN-CONTAINING PROTEIN 1-RELATED"/>
    <property type="match status" value="1"/>
</dbReference>
<dbReference type="CDD" id="cd22700">
    <property type="entry name" value="FHA_FHAD1"/>
    <property type="match status" value="1"/>
</dbReference>
<sequence length="1383" mass="158443">MHLKYTVFISEPSDKLLPKELEMVKSYLKGADGTLFPLLPKVTTIGRENCDFTIQLPGVDYQHCVIEYSEQDDCFIIQDLNTAQGTYVNDVRVQNAAVRLAPGDHIRFGYNGQPFELQVENHPQVSIPPVSQRPPLWNQPLTMITDQDMYNTYTSHYGAVHGLPHISYATSSPQPTATWTHTNLTQPPPPVPRPPLRSRPLSAGAARRNVQNIPIVGPAMARTCEYLNVLFSVVGGWVAQPMSRTSSIPDLQEKDQRLAQMSEEMNRLRGFEFESFRKDALIQQLQQQIGELQVFTNKIRQEPSIIMGGDMDLSAKLLHLETEVSAKKGEIAVLKEQLNKLQDDRANSPQLLRQELGERVKEISHLRNELEKVKKDKNITSGLVTQMQRDMSNKDGTISRLTREIEVLKKDVREKDVQLTANSAKVNSVRMLTFGLCLIRMDSPKAVEETNAREKELISLRQKFKTAESKIQEQADLITALREELDKSKTLILSEKDAQRTIQSELDTARNQVHDVQRTERTVRVDLEQSQKRFERFRSRVFQVTFSTPGVKAPEKELSDDEVIESLKKLIEERAKLISNIKELEANVTIAHSGKDELLKHAEKLKEVLDSSVKRLKDNGRLEVSLRQELSIIQSVGTEESLIWIRDLLLETLTSELEWELKIEQALEKCGVNLKITTDDPGKHIEALYSRWESSLSETEKLKAQIASQVESYKSELEVQMNALTAEMEAKVQDAVEKTKLEGNPLKLNQAIDEIRAVETSKRESLIEAERRKIHELEASLEQLRGALAERQAEDQARLAEACAALQELEQLRNTEQKLKEEVLKTEALRSDEAEKFSVEKSGLVEKFESDLSTYKEQIKQHSVTICTMEERVDKLMKKNKDYQEQINKLKSDKSKPSLPPKPKVIIQRPTDELTALEHVVNALRQENTVLKKEIRDSQDCIKGLRRDLSGASARLSDISGEMSESQKQEMERNRDLLQQRATELTELRQQMAKLTRIIDTQKEEIKKLEAGLNKEQSLSSRYKLNVDEYSGHLKRLEDELAREKEEQKKQLDLIEQEGRITSELTSLGAQCRGERHEQIISRQREALAELRAKVKLLEQSRPLLPTQDQALHQVLLLKKELAEMRVNQAYAEDKIIKSATSLDREVGKARGLITPANFEAEMERSAHRETMDALDCSEATFMALLRSVASSLDLDEIEGLRPMAHSPKDERELLMVARERACQLLVNRIHVLKERIARKDELLKGYELDLTKLRQSQELAERQSHQVETLANDIRSRSEESEYLRESLNRTRDRLNQEKRLNTAIKQKKTFHLENERAHLQNNGKGHHHCPVEDPRAAVKTKQQKEIVKRKNYEIKTLKENLCETEKVLFEKEKRLVSLEAS</sequence>
<dbReference type="SUPFAM" id="SSF49879">
    <property type="entry name" value="SMAD/FHA domain"/>
    <property type="match status" value="1"/>
</dbReference>
<reference evidence="3 4" key="1">
    <citation type="submission" date="2024-04" db="EMBL/GenBank/DDBJ databases">
        <authorList>
            <consortium name="Genoscope - CEA"/>
            <person name="William W."/>
        </authorList>
    </citation>
    <scope>NUCLEOTIDE SEQUENCE [LARGE SCALE GENOMIC DNA]</scope>
</reference>
<feature type="coiled-coil region" evidence="1">
    <location>
        <begin position="961"/>
        <end position="1101"/>
    </location>
</feature>
<evidence type="ECO:0000256" key="1">
    <source>
        <dbReference type="SAM" id="Coils"/>
    </source>
</evidence>
<proteinExistence type="predicted"/>
<evidence type="ECO:0000313" key="3">
    <source>
        <dbReference type="EMBL" id="CAL1541605.1"/>
    </source>
</evidence>
<dbReference type="SMART" id="SM00240">
    <property type="entry name" value="FHA"/>
    <property type="match status" value="1"/>
</dbReference>
<feature type="coiled-coil region" evidence="1">
    <location>
        <begin position="1244"/>
        <end position="1309"/>
    </location>
</feature>
<keyword evidence="1" id="KW-0175">Coiled coil</keyword>
<dbReference type="Pfam" id="PF00498">
    <property type="entry name" value="FHA"/>
    <property type="match status" value="1"/>
</dbReference>
<feature type="coiled-coil region" evidence="1">
    <location>
        <begin position="567"/>
        <end position="619"/>
    </location>
</feature>
<dbReference type="InterPro" id="IPR052642">
    <property type="entry name" value="CC-FHA_domain"/>
</dbReference>
<dbReference type="Gene3D" id="1.10.287.1490">
    <property type="match status" value="1"/>
</dbReference>
<name>A0AAV2IAN8_LYMST</name>
<evidence type="ECO:0000313" key="4">
    <source>
        <dbReference type="Proteomes" id="UP001497497"/>
    </source>
</evidence>
<dbReference type="PANTHER" id="PTHR18853:SF10">
    <property type="entry name" value="FHA DOMAIN-CONTAINING PROTEIN"/>
    <property type="match status" value="1"/>
</dbReference>
<dbReference type="InterPro" id="IPR008984">
    <property type="entry name" value="SMAD_FHA_dom_sf"/>
</dbReference>
<dbReference type="EMBL" id="CAXITT010000442">
    <property type="protein sequence ID" value="CAL1541605.1"/>
    <property type="molecule type" value="Genomic_DNA"/>
</dbReference>
<accession>A0AAV2IAN8</accession>
<protein>
    <recommendedName>
        <fullName evidence="2">FHA domain-containing protein</fullName>
    </recommendedName>
</protein>
<dbReference type="PROSITE" id="PS50006">
    <property type="entry name" value="FHA_DOMAIN"/>
    <property type="match status" value="1"/>
</dbReference>
<dbReference type="Proteomes" id="UP001497497">
    <property type="component" value="Unassembled WGS sequence"/>
</dbReference>
<dbReference type="InterPro" id="IPR000253">
    <property type="entry name" value="FHA_dom"/>
</dbReference>
<keyword evidence="4" id="KW-1185">Reference proteome</keyword>
<feature type="coiled-coil region" evidence="1">
    <location>
        <begin position="767"/>
        <end position="832"/>
    </location>
</feature>
<comment type="caution">
    <text evidence="3">The sequence shown here is derived from an EMBL/GenBank/DDBJ whole genome shotgun (WGS) entry which is preliminary data.</text>
</comment>
<evidence type="ECO:0000259" key="2">
    <source>
        <dbReference type="PROSITE" id="PS50006"/>
    </source>
</evidence>
<feature type="domain" description="FHA" evidence="2">
    <location>
        <begin position="43"/>
        <end position="93"/>
    </location>
</feature>
<dbReference type="Gene3D" id="2.60.200.20">
    <property type="match status" value="1"/>
</dbReference>
<feature type="coiled-coil region" evidence="1">
    <location>
        <begin position="873"/>
        <end position="934"/>
    </location>
</feature>
<feature type="coiled-coil region" evidence="1">
    <location>
        <begin position="696"/>
        <end position="734"/>
    </location>
</feature>
<gene>
    <name evidence="3" type="ORF">GSLYS_00015211001</name>
</gene>
<organism evidence="3 4">
    <name type="scientific">Lymnaea stagnalis</name>
    <name type="common">Great pond snail</name>
    <name type="synonym">Helix stagnalis</name>
    <dbReference type="NCBI Taxonomy" id="6523"/>
    <lineage>
        <taxon>Eukaryota</taxon>
        <taxon>Metazoa</taxon>
        <taxon>Spiralia</taxon>
        <taxon>Lophotrochozoa</taxon>
        <taxon>Mollusca</taxon>
        <taxon>Gastropoda</taxon>
        <taxon>Heterobranchia</taxon>
        <taxon>Euthyneura</taxon>
        <taxon>Panpulmonata</taxon>
        <taxon>Hygrophila</taxon>
        <taxon>Lymnaeoidea</taxon>
        <taxon>Lymnaeidae</taxon>
        <taxon>Lymnaea</taxon>
    </lineage>
</organism>